<evidence type="ECO:0000313" key="3">
    <source>
        <dbReference type="Proteomes" id="UP001219355"/>
    </source>
</evidence>
<dbReference type="PANTHER" id="PTHR42111:SF1">
    <property type="entry name" value="YALI0D23727P"/>
    <property type="match status" value="1"/>
</dbReference>
<feature type="region of interest" description="Disordered" evidence="1">
    <location>
        <begin position="254"/>
        <end position="358"/>
    </location>
</feature>
<gene>
    <name evidence="2" type="ORF">PRK78_005859</name>
</gene>
<feature type="region of interest" description="Disordered" evidence="1">
    <location>
        <begin position="1"/>
        <end position="109"/>
    </location>
</feature>
<dbReference type="AlphaFoldDB" id="A0AAF0IN11"/>
<feature type="compositionally biased region" description="Low complexity" evidence="1">
    <location>
        <begin position="259"/>
        <end position="290"/>
    </location>
</feature>
<name>A0AAF0IN11_9EURO</name>
<sequence>MADTSTPQQNTLIKSTPSLQSGPVEIAETEGEIQCKNTVKPDEPALGTDKLTSILQHSPAVSMRPSSPSLNFGRASVSPNRARHPYMVPSSPSRQLPSSPRMHSPASSQIFERSVQEDIGPSQTSPAIPSHIMTENHIPPILDASSAALTDERLDPDSVEIVTHNFHQPASLAVTGGGQLDHPLSASWHEDSNPQRIVDSEESASNYGAPHDPNDVRRLSFVSFADVVHGELAETADHLSARDSGYIGGLSILGARNRSPSPVLSPVSSSHERGTSPPTSVSPESRVPEVSPHRKGQGPGSPALGSHSPTTGTFNASELNVETMRQALRRTESGDLGVRSQPVSAVGSGDGLFDRPFK</sequence>
<organism evidence="2 3">
    <name type="scientific">Emydomyces testavorans</name>
    <dbReference type="NCBI Taxonomy" id="2070801"/>
    <lineage>
        <taxon>Eukaryota</taxon>
        <taxon>Fungi</taxon>
        <taxon>Dikarya</taxon>
        <taxon>Ascomycota</taxon>
        <taxon>Pezizomycotina</taxon>
        <taxon>Eurotiomycetes</taxon>
        <taxon>Eurotiomycetidae</taxon>
        <taxon>Onygenales</taxon>
        <taxon>Nannizziopsiaceae</taxon>
        <taxon>Emydomyces</taxon>
    </lineage>
</organism>
<evidence type="ECO:0000313" key="2">
    <source>
        <dbReference type="EMBL" id="WEW60374.1"/>
    </source>
</evidence>
<reference evidence="2" key="1">
    <citation type="submission" date="2023-03" db="EMBL/GenBank/DDBJ databases">
        <title>Emydomyces testavorans Genome Sequence.</title>
        <authorList>
            <person name="Hoyer L."/>
        </authorList>
    </citation>
    <scope>NUCLEOTIDE SEQUENCE</scope>
    <source>
        <strain evidence="2">16-2883</strain>
    </source>
</reference>
<keyword evidence="3" id="KW-1185">Reference proteome</keyword>
<evidence type="ECO:0000256" key="1">
    <source>
        <dbReference type="SAM" id="MobiDB-lite"/>
    </source>
</evidence>
<protein>
    <submittedName>
        <fullName evidence="2">Uncharacterized protein</fullName>
    </submittedName>
</protein>
<proteinExistence type="predicted"/>
<feature type="compositionally biased region" description="Polar residues" evidence="1">
    <location>
        <begin position="1"/>
        <end position="21"/>
    </location>
</feature>
<feature type="region of interest" description="Disordered" evidence="1">
    <location>
        <begin position="185"/>
        <end position="215"/>
    </location>
</feature>
<feature type="compositionally biased region" description="Polar residues" evidence="1">
    <location>
        <begin position="307"/>
        <end position="320"/>
    </location>
</feature>
<dbReference type="EMBL" id="CP120630">
    <property type="protein sequence ID" value="WEW60374.1"/>
    <property type="molecule type" value="Genomic_DNA"/>
</dbReference>
<feature type="compositionally biased region" description="Low complexity" evidence="1">
    <location>
        <begin position="89"/>
        <end position="101"/>
    </location>
</feature>
<accession>A0AAF0IN11</accession>
<dbReference type="Proteomes" id="UP001219355">
    <property type="component" value="Chromosome 4"/>
</dbReference>
<dbReference type="PANTHER" id="PTHR42111">
    <property type="entry name" value="YALI0D23727P"/>
    <property type="match status" value="1"/>
</dbReference>